<dbReference type="GO" id="GO:0000166">
    <property type="term" value="F:nucleotide binding"/>
    <property type="evidence" value="ECO:0007669"/>
    <property type="project" value="InterPro"/>
</dbReference>
<evidence type="ECO:0000256" key="1">
    <source>
        <dbReference type="ARBA" id="ARBA00010928"/>
    </source>
</evidence>
<dbReference type="InterPro" id="IPR000683">
    <property type="entry name" value="Gfo/Idh/MocA-like_OxRdtase_N"/>
</dbReference>
<evidence type="ECO:0000256" key="5">
    <source>
        <dbReference type="ARBA" id="ARBA00049233"/>
    </source>
</evidence>
<evidence type="ECO:0000313" key="8">
    <source>
        <dbReference type="EMBL" id="RSH91186.1"/>
    </source>
</evidence>
<reference evidence="8 9" key="1">
    <citation type="submission" date="2018-11" db="EMBL/GenBank/DDBJ databases">
        <title>Genome sequence of Saitozyma podzolica DSM 27192.</title>
        <authorList>
            <person name="Aliyu H."/>
            <person name="Gorte O."/>
            <person name="Ochsenreither K."/>
        </authorList>
    </citation>
    <scope>NUCLEOTIDE SEQUENCE [LARGE SCALE GENOMIC DNA]</scope>
    <source>
        <strain evidence="8 9">DSM 27192</strain>
    </source>
</reference>
<accession>A0A427YJD4</accession>
<evidence type="ECO:0000259" key="6">
    <source>
        <dbReference type="Pfam" id="PF01408"/>
    </source>
</evidence>
<dbReference type="EMBL" id="RSCD01000008">
    <property type="protein sequence ID" value="RSH91186.1"/>
    <property type="molecule type" value="Genomic_DNA"/>
</dbReference>
<dbReference type="InterPro" id="IPR050984">
    <property type="entry name" value="Gfo/Idh/MocA_domain"/>
</dbReference>
<dbReference type="Gene3D" id="3.40.50.720">
    <property type="entry name" value="NAD(P)-binding Rossmann-like Domain"/>
    <property type="match status" value="1"/>
</dbReference>
<gene>
    <name evidence="8" type="ORF">EHS25_009485</name>
</gene>
<dbReference type="SUPFAM" id="SSF55347">
    <property type="entry name" value="Glyceraldehyde-3-phosphate dehydrogenase-like, C-terminal domain"/>
    <property type="match status" value="1"/>
</dbReference>
<dbReference type="Gene3D" id="3.30.360.10">
    <property type="entry name" value="Dihydrodipicolinate Reductase, domain 2"/>
    <property type="match status" value="1"/>
</dbReference>
<comment type="similarity">
    <text evidence="1">Belongs to the Gfo/Idh/MocA family.</text>
</comment>
<evidence type="ECO:0000256" key="3">
    <source>
        <dbReference type="ARBA" id="ARBA00038984"/>
    </source>
</evidence>
<dbReference type="InterPro" id="IPR036291">
    <property type="entry name" value="NAD(P)-bd_dom_sf"/>
</dbReference>
<dbReference type="STRING" id="1890683.A0A427YJD4"/>
<comment type="caution">
    <text evidence="8">The sequence shown here is derived from an EMBL/GenBank/DDBJ whole genome shotgun (WGS) entry which is preliminary data.</text>
</comment>
<dbReference type="PANTHER" id="PTHR22604:SF105">
    <property type="entry name" value="TRANS-1,2-DIHYDROBENZENE-1,2-DIOL DEHYDROGENASE"/>
    <property type="match status" value="1"/>
</dbReference>
<evidence type="ECO:0000313" key="9">
    <source>
        <dbReference type="Proteomes" id="UP000279259"/>
    </source>
</evidence>
<name>A0A427YJD4_9TREE</name>
<dbReference type="Pfam" id="PF01408">
    <property type="entry name" value="GFO_IDH_MocA"/>
    <property type="match status" value="1"/>
</dbReference>
<dbReference type="Pfam" id="PF22725">
    <property type="entry name" value="GFO_IDH_MocA_C3"/>
    <property type="match status" value="1"/>
</dbReference>
<evidence type="ECO:0000256" key="4">
    <source>
        <dbReference type="ARBA" id="ARBA00042988"/>
    </source>
</evidence>
<dbReference type="OrthoDB" id="2129491at2759"/>
<dbReference type="InterPro" id="IPR055170">
    <property type="entry name" value="GFO_IDH_MocA-like_dom"/>
</dbReference>
<feature type="domain" description="Gfo/Idh/MocA-like oxidoreductase N-terminal" evidence="6">
    <location>
        <begin position="8"/>
        <end position="144"/>
    </location>
</feature>
<dbReference type="Proteomes" id="UP000279259">
    <property type="component" value="Unassembled WGS sequence"/>
</dbReference>
<proteinExistence type="inferred from homology"/>
<protein>
    <recommendedName>
        <fullName evidence="3">D-xylose 1-dehydrogenase (NADP(+), D-xylono-1,5-lactone-forming)</fullName>
        <ecNumber evidence="3">1.1.1.179</ecNumber>
    </recommendedName>
    <alternativeName>
        <fullName evidence="4">D-xylose-NADP dehydrogenase</fullName>
    </alternativeName>
</protein>
<organism evidence="8 9">
    <name type="scientific">Saitozyma podzolica</name>
    <dbReference type="NCBI Taxonomy" id="1890683"/>
    <lineage>
        <taxon>Eukaryota</taxon>
        <taxon>Fungi</taxon>
        <taxon>Dikarya</taxon>
        <taxon>Basidiomycota</taxon>
        <taxon>Agaricomycotina</taxon>
        <taxon>Tremellomycetes</taxon>
        <taxon>Tremellales</taxon>
        <taxon>Trimorphomycetaceae</taxon>
        <taxon>Saitozyma</taxon>
    </lineage>
</organism>
<feature type="domain" description="GFO/IDH/MocA-like oxidoreductase" evidence="7">
    <location>
        <begin position="159"/>
        <end position="282"/>
    </location>
</feature>
<evidence type="ECO:0000259" key="7">
    <source>
        <dbReference type="Pfam" id="PF22725"/>
    </source>
</evidence>
<keyword evidence="9" id="KW-1185">Reference proteome</keyword>
<dbReference type="PANTHER" id="PTHR22604">
    <property type="entry name" value="OXIDOREDUCTASES"/>
    <property type="match status" value="1"/>
</dbReference>
<dbReference type="AlphaFoldDB" id="A0A427YJD4"/>
<dbReference type="GO" id="GO:0047837">
    <property type="term" value="F:D-xylose 1-dehydrogenase (NADP+) activity"/>
    <property type="evidence" value="ECO:0007669"/>
    <property type="project" value="UniProtKB-EC"/>
</dbReference>
<comment type="catalytic activity">
    <reaction evidence="5">
        <text>D-xylose + NADP(+) = D-xylono-1,5-lactone + NADPH + H(+)</text>
        <dbReference type="Rhea" id="RHEA:22000"/>
        <dbReference type="ChEBI" id="CHEBI:15378"/>
        <dbReference type="ChEBI" id="CHEBI:15867"/>
        <dbReference type="ChEBI" id="CHEBI:53455"/>
        <dbReference type="ChEBI" id="CHEBI:57783"/>
        <dbReference type="ChEBI" id="CHEBI:58349"/>
        <dbReference type="EC" id="1.1.1.179"/>
    </reaction>
</comment>
<keyword evidence="2" id="KW-0560">Oxidoreductase</keyword>
<sequence length="379" mass="41869">MSPFVASWGIIGCGWISSMFVKNLCVVRSDDTDVAHSIAAVGSRDKSKAEAFIRENCPNGGPAQSNGLVEANPVACGSYQDVYENAKVNIIYIGTLNNTHYTEAKAALEAGKNVLVEKPACLNVAEWDSLVSIAKQRGLFLMEGVWTRFLPLVYELQDQLFNKKVIGDIKNVTANFSMAFYNIVPDSHRNFALESAGGAMFDLGPYIVLCAILALYHNPANERSKPENVRGVMSKARTGVDLSTTILMDFPKLEANAVLTTSFAYCSPKDERCIITGTKGEIVLNDGLSRLTQMTIKQIDQEPAPRVLKWKENVVVSRPLPGFGLMFEADAVARSLRDGKLENPRMPHEESRMVLKIFDQVRKQNEYVLPDGIEKIKSQ</sequence>
<dbReference type="EC" id="1.1.1.179" evidence="3"/>
<evidence type="ECO:0000256" key="2">
    <source>
        <dbReference type="ARBA" id="ARBA00023002"/>
    </source>
</evidence>
<dbReference type="SUPFAM" id="SSF51735">
    <property type="entry name" value="NAD(P)-binding Rossmann-fold domains"/>
    <property type="match status" value="1"/>
</dbReference>